<keyword evidence="3" id="KW-1015">Disulfide bond</keyword>
<keyword evidence="5 6" id="KW-0326">Glycosidase</keyword>
<dbReference type="Pfam" id="PF00295">
    <property type="entry name" value="Glyco_hydro_28"/>
    <property type="match status" value="1"/>
</dbReference>
<evidence type="ECO:0000313" key="8">
    <source>
        <dbReference type="Proteomes" id="UP001597212"/>
    </source>
</evidence>
<evidence type="ECO:0000256" key="3">
    <source>
        <dbReference type="ARBA" id="ARBA00023157"/>
    </source>
</evidence>
<gene>
    <name evidence="7" type="ORF">ACFQ5K_01460</name>
</gene>
<dbReference type="EC" id="3.2.1.-" evidence="7"/>
<dbReference type="RefSeq" id="WP_125754921.1">
    <property type="nucleotide sequence ID" value="NZ_JBHTOK010000008.1"/>
</dbReference>
<evidence type="ECO:0000256" key="4">
    <source>
        <dbReference type="ARBA" id="ARBA00023180"/>
    </source>
</evidence>
<dbReference type="PANTHER" id="PTHR31736:SF19">
    <property type="entry name" value="PECTIN LYASE SUPERFAMILY PROTEIN-RELATED"/>
    <property type="match status" value="1"/>
</dbReference>
<evidence type="ECO:0000313" key="7">
    <source>
        <dbReference type="EMBL" id="MFD1440059.1"/>
    </source>
</evidence>
<dbReference type="InterPro" id="IPR012334">
    <property type="entry name" value="Pectin_lyas_fold"/>
</dbReference>
<keyword evidence="4" id="KW-0325">Glycoprotein</keyword>
<accession>A0ABW4CRP5</accession>
<dbReference type="Proteomes" id="UP001597212">
    <property type="component" value="Unassembled WGS sequence"/>
</dbReference>
<evidence type="ECO:0000256" key="6">
    <source>
        <dbReference type="RuleBase" id="RU361169"/>
    </source>
</evidence>
<dbReference type="InterPro" id="IPR000743">
    <property type="entry name" value="Glyco_hydro_28"/>
</dbReference>
<organism evidence="7 8">
    <name type="scientific">Lacticaseibacillus hegangensis</name>
    <dbReference type="NCBI Taxonomy" id="2486010"/>
    <lineage>
        <taxon>Bacteria</taxon>
        <taxon>Bacillati</taxon>
        <taxon>Bacillota</taxon>
        <taxon>Bacilli</taxon>
        <taxon>Lactobacillales</taxon>
        <taxon>Lactobacillaceae</taxon>
        <taxon>Lacticaseibacillus</taxon>
    </lineage>
</organism>
<name>A0ABW4CRP5_9LACO</name>
<keyword evidence="2 6" id="KW-0378">Hydrolase</keyword>
<protein>
    <submittedName>
        <fullName evidence="7">Glycoside hydrolase family 28 protein</fullName>
        <ecNumber evidence="7">3.2.1.-</ecNumber>
    </submittedName>
</protein>
<comment type="caution">
    <text evidence="7">The sequence shown here is derived from an EMBL/GenBank/DDBJ whole genome shotgun (WGS) entry which is preliminary data.</text>
</comment>
<dbReference type="EMBL" id="JBHTOK010000008">
    <property type="protein sequence ID" value="MFD1440059.1"/>
    <property type="molecule type" value="Genomic_DNA"/>
</dbReference>
<evidence type="ECO:0000256" key="5">
    <source>
        <dbReference type="ARBA" id="ARBA00023295"/>
    </source>
</evidence>
<keyword evidence="8" id="KW-1185">Reference proteome</keyword>
<dbReference type="PANTHER" id="PTHR31736">
    <property type="match status" value="1"/>
</dbReference>
<comment type="similarity">
    <text evidence="1 6">Belongs to the glycosyl hydrolase 28 family.</text>
</comment>
<reference evidence="8" key="1">
    <citation type="journal article" date="2019" name="Int. J. Syst. Evol. Microbiol.">
        <title>The Global Catalogue of Microorganisms (GCM) 10K type strain sequencing project: providing services to taxonomists for standard genome sequencing and annotation.</title>
        <authorList>
            <consortium name="The Broad Institute Genomics Platform"/>
            <consortium name="The Broad Institute Genome Sequencing Center for Infectious Disease"/>
            <person name="Wu L."/>
            <person name="Ma J."/>
        </authorList>
    </citation>
    <scope>NUCLEOTIDE SEQUENCE [LARGE SCALE GENOMIC DNA]</scope>
    <source>
        <strain evidence="8">CCM 8912</strain>
    </source>
</reference>
<dbReference type="SUPFAM" id="SSF51126">
    <property type="entry name" value="Pectin lyase-like"/>
    <property type="match status" value="1"/>
</dbReference>
<sequence>MFASALLLVKQGFGGLSQENELNKEIKTMDFNVTDYGAEPNTGKIQTESFQQALNECSSQGGGRVIVPSGRYIIGSIRIFSNTTFHLEGGVVLQGTTDLNGYQTFGEEPHINFLHDPEFINAWHLPPYYFHALIAAYDAHDICIEGEPGSVIDGQDIRDPEGEEHFRGPMGLVLSQVKNLTLKGYSVIHSANWSHLIEGCTPVNVSGVKIFGGHDGLNLYHSTNINIDNCYLQTGDDCMAGYDVEHLQVTNCWLNTACNVNRLSGKDINFSNCTVIGPGVYPHRVMNEYHTHALLTYFAFPDDPNRSATSSFSYSNMQVRNLDRILVYDDKDLPTDADPHPIESVSFSNMQFSKVKRTSACKANRFPVTLRFENCQIEPTDGVPFLEIGQKVHLDLNNVVFTQPTTIIDGNGGQIVLDGLNTIQLDRL</sequence>
<dbReference type="Gene3D" id="2.160.20.10">
    <property type="entry name" value="Single-stranded right-handed beta-helix, Pectin lyase-like"/>
    <property type="match status" value="1"/>
</dbReference>
<dbReference type="InterPro" id="IPR011050">
    <property type="entry name" value="Pectin_lyase_fold/virulence"/>
</dbReference>
<evidence type="ECO:0000256" key="1">
    <source>
        <dbReference type="ARBA" id="ARBA00008834"/>
    </source>
</evidence>
<evidence type="ECO:0000256" key="2">
    <source>
        <dbReference type="ARBA" id="ARBA00022801"/>
    </source>
</evidence>
<dbReference type="GO" id="GO:0016798">
    <property type="term" value="F:hydrolase activity, acting on glycosyl bonds"/>
    <property type="evidence" value="ECO:0007669"/>
    <property type="project" value="UniProtKB-KW"/>
</dbReference>
<proteinExistence type="inferred from homology"/>